<keyword evidence="3" id="KW-1185">Reference proteome</keyword>
<accession>A0A2B4S178</accession>
<dbReference type="OrthoDB" id="5975799at2759"/>
<evidence type="ECO:0000313" key="2">
    <source>
        <dbReference type="EMBL" id="PFX22318.1"/>
    </source>
</evidence>
<dbReference type="Proteomes" id="UP000225706">
    <property type="component" value="Unassembled WGS sequence"/>
</dbReference>
<dbReference type="EMBL" id="LSMT01000243">
    <property type="protein sequence ID" value="PFX22318.1"/>
    <property type="molecule type" value="Genomic_DNA"/>
</dbReference>
<dbReference type="AlphaFoldDB" id="A0A2B4S178"/>
<sequence length="927" mass="103869">MENSSEASDSLTSEQDSQTPNPQQGEIVEHDKEIGYFRSEQHFVSLTNYTIECVGYVTRGREDEAEGFLFIVKQKSTTSYGKKKAYYITWRDMSCQSEILKRMNSKKLWTSPNGMRYKQEFLPQYMKAMCDRYLANTPKRVHPVELYGLQPGSNPPLWVLGSKSHIRVEEGTAVLINSSDSNYCVLDSQLNLPNNDFEDLDTGDGLRNLLTILKEIYKGMNYTSALLIFGGVALSTHFSSLGDKLEFSPVVAAGSPITAKSTAVKAALSVFGNNQAYGLHQDLEAVILNPKSSNVLERVQDIVEGEQCRDILDLRSQMSYALLFYSTAKILERLGMLEESFYDELSDWCAGTLLPQYKAIGKSGVDKESARLNAPNNAIKEVILGILEKAANNYEEAKTFLVPKSKPKGCLCGEVAAFNITKAVKFIQLQTTLLVLSLSRYRLFSGLWFGDDKPFFSTFFKPFVDKICTAQVQGFEVELPGEKAATSRVMVLSGHFDLPAWSAVLEQVNGFRSPSPLFGLPGFSIPLGVSIDYMHGVCLGVVKTLVSLWFDSSNTGKKWYCGELVHQVDSRLLSIKPPSAITRVPRSIDSHRKHWKAAEYRSWLFFYSLPCMKGILSDELFNHYALLVGGIYLLCQESISPYDLKKAEMLLAHFVEMVDVYYAPRYLLLNVHNLLHLVEDVNANGPLWCNSLFVFEDWNGVISDFFHGTQNVANQILSAVSCRQNMPELIAKMPDGQAKNLVLKLRNGSEKENRTPIGEGINIVGTLRSGGLRPEFEDDVVSGLEVDSLNEVKFFARVQIRGRNIHSRAYKRVSVRNSYTVSYKDSNKIKYGQVEVFVQALSPRNDSVQYAAVVLPFLEQTGFMCPTHEVLGVCPVTHIACCYPPLNDQCVLVPINNIEDICVCMELRNTGSPVVYIARFPNHIEKD</sequence>
<comment type="caution">
    <text evidence="2">The sequence shown here is derived from an EMBL/GenBank/DDBJ whole genome shotgun (WGS) entry which is preliminary data.</text>
</comment>
<evidence type="ECO:0000313" key="3">
    <source>
        <dbReference type="Proteomes" id="UP000225706"/>
    </source>
</evidence>
<feature type="compositionally biased region" description="Polar residues" evidence="1">
    <location>
        <begin position="1"/>
        <end position="24"/>
    </location>
</feature>
<dbReference type="PANTHER" id="PTHR46579">
    <property type="entry name" value="F5/8 TYPE C DOMAIN-CONTAINING PROTEIN-RELATED"/>
    <property type="match status" value="1"/>
</dbReference>
<feature type="region of interest" description="Disordered" evidence="1">
    <location>
        <begin position="1"/>
        <end position="25"/>
    </location>
</feature>
<organism evidence="2 3">
    <name type="scientific">Stylophora pistillata</name>
    <name type="common">Smooth cauliflower coral</name>
    <dbReference type="NCBI Taxonomy" id="50429"/>
    <lineage>
        <taxon>Eukaryota</taxon>
        <taxon>Metazoa</taxon>
        <taxon>Cnidaria</taxon>
        <taxon>Anthozoa</taxon>
        <taxon>Hexacorallia</taxon>
        <taxon>Scleractinia</taxon>
        <taxon>Astrocoeniina</taxon>
        <taxon>Pocilloporidae</taxon>
        <taxon>Stylophora</taxon>
    </lineage>
</organism>
<gene>
    <name evidence="2" type="ORF">AWC38_SpisGene13139</name>
</gene>
<evidence type="ECO:0000256" key="1">
    <source>
        <dbReference type="SAM" id="MobiDB-lite"/>
    </source>
</evidence>
<protein>
    <submittedName>
        <fullName evidence="2">Uncharacterized protein</fullName>
    </submittedName>
</protein>
<name>A0A2B4S178_STYPI</name>
<reference evidence="3" key="1">
    <citation type="journal article" date="2017" name="bioRxiv">
        <title>Comparative analysis of the genomes of Stylophora pistillata and Acropora digitifera provides evidence for extensive differences between species of corals.</title>
        <authorList>
            <person name="Voolstra C.R."/>
            <person name="Li Y."/>
            <person name="Liew Y.J."/>
            <person name="Baumgarten S."/>
            <person name="Zoccola D."/>
            <person name="Flot J.-F."/>
            <person name="Tambutte S."/>
            <person name="Allemand D."/>
            <person name="Aranda M."/>
        </authorList>
    </citation>
    <scope>NUCLEOTIDE SEQUENCE [LARGE SCALE GENOMIC DNA]</scope>
</reference>
<dbReference type="PANTHER" id="PTHR46579:SF1">
    <property type="entry name" value="F5_8 TYPE C DOMAIN-CONTAINING PROTEIN"/>
    <property type="match status" value="1"/>
</dbReference>
<proteinExistence type="predicted"/>